<evidence type="ECO:0000313" key="2">
    <source>
        <dbReference type="EMBL" id="VAW44852.1"/>
    </source>
</evidence>
<feature type="compositionally biased region" description="Basic and acidic residues" evidence="1">
    <location>
        <begin position="1"/>
        <end position="10"/>
    </location>
</feature>
<sequence>MSDLRKDALEYHSSPRPGKLETGLI</sequence>
<gene>
    <name evidence="2" type="ORF">MNBD_GAMMA04-1105</name>
</gene>
<proteinExistence type="predicted"/>
<accession>A0A3B0W0S2</accession>
<name>A0A3B0W0S2_9ZZZZ</name>
<dbReference type="AlphaFoldDB" id="A0A3B0W0S2"/>
<organism evidence="2">
    <name type="scientific">hydrothermal vent metagenome</name>
    <dbReference type="NCBI Taxonomy" id="652676"/>
    <lineage>
        <taxon>unclassified sequences</taxon>
        <taxon>metagenomes</taxon>
        <taxon>ecological metagenomes</taxon>
    </lineage>
</organism>
<protein>
    <submittedName>
        <fullName evidence="2">Uncharacterized protein</fullName>
    </submittedName>
</protein>
<dbReference type="EMBL" id="UOFB01000060">
    <property type="protein sequence ID" value="VAW44852.1"/>
    <property type="molecule type" value="Genomic_DNA"/>
</dbReference>
<feature type="non-terminal residue" evidence="2">
    <location>
        <position position="25"/>
    </location>
</feature>
<feature type="region of interest" description="Disordered" evidence="1">
    <location>
        <begin position="1"/>
        <end position="25"/>
    </location>
</feature>
<evidence type="ECO:0000256" key="1">
    <source>
        <dbReference type="SAM" id="MobiDB-lite"/>
    </source>
</evidence>
<reference evidence="2" key="1">
    <citation type="submission" date="2018-06" db="EMBL/GenBank/DDBJ databases">
        <authorList>
            <person name="Zhirakovskaya E."/>
        </authorList>
    </citation>
    <scope>NUCLEOTIDE SEQUENCE</scope>
</reference>